<accession>A0A3P7PHT5</accession>
<dbReference type="Proteomes" id="UP000271889">
    <property type="component" value="Unassembled WGS sequence"/>
</dbReference>
<feature type="non-terminal residue" evidence="2">
    <location>
        <position position="74"/>
    </location>
</feature>
<proteinExistence type="predicted"/>
<evidence type="ECO:0000313" key="2">
    <source>
        <dbReference type="EMBL" id="VDN19489.1"/>
    </source>
</evidence>
<gene>
    <name evidence="2" type="ORF">CGOC_LOCUS8583</name>
</gene>
<keyword evidence="1" id="KW-0812">Transmembrane</keyword>
<keyword evidence="1" id="KW-1133">Transmembrane helix</keyword>
<evidence type="ECO:0000256" key="1">
    <source>
        <dbReference type="SAM" id="Phobius"/>
    </source>
</evidence>
<dbReference type="AlphaFoldDB" id="A0A3P7PHT5"/>
<name>A0A3P7PHT5_CYLGO</name>
<keyword evidence="3" id="KW-1185">Reference proteome</keyword>
<protein>
    <submittedName>
        <fullName evidence="2">Uncharacterized protein</fullName>
    </submittedName>
</protein>
<dbReference type="EMBL" id="UYRV01104434">
    <property type="protein sequence ID" value="VDN19489.1"/>
    <property type="molecule type" value="Genomic_DNA"/>
</dbReference>
<sequence length="74" mass="8217">MEHLVNDIVVIPSPKFQGGVVGAARSDMFFHATLARSFINALSLRGDDDVIDRLNYYYTPIMLCIACLIISAKQ</sequence>
<organism evidence="2 3">
    <name type="scientific">Cylicostephanus goldi</name>
    <name type="common">Nematode worm</name>
    <dbReference type="NCBI Taxonomy" id="71465"/>
    <lineage>
        <taxon>Eukaryota</taxon>
        <taxon>Metazoa</taxon>
        <taxon>Ecdysozoa</taxon>
        <taxon>Nematoda</taxon>
        <taxon>Chromadorea</taxon>
        <taxon>Rhabditida</taxon>
        <taxon>Rhabditina</taxon>
        <taxon>Rhabditomorpha</taxon>
        <taxon>Strongyloidea</taxon>
        <taxon>Strongylidae</taxon>
        <taxon>Cylicostephanus</taxon>
    </lineage>
</organism>
<evidence type="ECO:0000313" key="3">
    <source>
        <dbReference type="Proteomes" id="UP000271889"/>
    </source>
</evidence>
<feature type="transmembrane region" description="Helical" evidence="1">
    <location>
        <begin position="54"/>
        <end position="72"/>
    </location>
</feature>
<reference evidence="2 3" key="1">
    <citation type="submission" date="2018-11" db="EMBL/GenBank/DDBJ databases">
        <authorList>
            <consortium name="Pathogen Informatics"/>
        </authorList>
    </citation>
    <scope>NUCLEOTIDE SEQUENCE [LARGE SCALE GENOMIC DNA]</scope>
</reference>
<dbReference type="OrthoDB" id="5867527at2759"/>
<keyword evidence="1" id="KW-0472">Membrane</keyword>